<evidence type="ECO:0000313" key="8">
    <source>
        <dbReference type="EMBL" id="KAK2867344.1"/>
    </source>
</evidence>
<dbReference type="InterPro" id="IPR050098">
    <property type="entry name" value="TFPI/VKTCI-like"/>
</dbReference>
<keyword evidence="2" id="KW-0722">Serine protease inhibitor</keyword>
<evidence type="ECO:0000256" key="4">
    <source>
        <dbReference type="SAM" id="MobiDB-lite"/>
    </source>
</evidence>
<dbReference type="InterPro" id="IPR036880">
    <property type="entry name" value="Kunitz_BPTI_sf"/>
</dbReference>
<feature type="compositionally biased region" description="Basic and acidic residues" evidence="4">
    <location>
        <begin position="204"/>
        <end position="220"/>
    </location>
</feature>
<dbReference type="SMART" id="SM00131">
    <property type="entry name" value="KU"/>
    <property type="match status" value="2"/>
</dbReference>
<feature type="domain" description="BPTI/Kunitz inhibitor" evidence="7">
    <location>
        <begin position="31"/>
        <end position="83"/>
    </location>
</feature>
<gene>
    <name evidence="8" type="ORF">Q8A67_025461</name>
</gene>
<dbReference type="Proteomes" id="UP001187343">
    <property type="component" value="Unassembled WGS sequence"/>
</dbReference>
<feature type="domain" description="BPTI/Kunitz inhibitor" evidence="7">
    <location>
        <begin position="99"/>
        <end position="149"/>
    </location>
</feature>
<proteinExistence type="predicted"/>
<evidence type="ECO:0000256" key="3">
    <source>
        <dbReference type="ARBA" id="ARBA00023157"/>
    </source>
</evidence>
<dbReference type="GO" id="GO:0005615">
    <property type="term" value="C:extracellular space"/>
    <property type="evidence" value="ECO:0007669"/>
    <property type="project" value="TreeGrafter"/>
</dbReference>
<evidence type="ECO:0000313" key="9">
    <source>
        <dbReference type="Proteomes" id="UP001187343"/>
    </source>
</evidence>
<reference evidence="8" key="1">
    <citation type="submission" date="2023-08" db="EMBL/GenBank/DDBJ databases">
        <title>Chromosome-level Genome Assembly of mud carp (Cirrhinus molitorella).</title>
        <authorList>
            <person name="Liu H."/>
        </authorList>
    </citation>
    <scope>NUCLEOTIDE SEQUENCE</scope>
    <source>
        <strain evidence="8">Prfri</strain>
        <tissue evidence="8">Muscle</tissue>
    </source>
</reference>
<sequence>MWFTMRELGIILLIFALNYNIQGQTAKSAICSLLPDEGTGPESDAKVLMYYDPQKDSCYAFRYLGKGGNENRFLIERDCMRNCSERGEDLFPTNERQACYLPKQTGRCVGSYHRFYYIPEENKCTTFSWTGCEGNGNRFISESWCNTTCFNADGNSGDSGISVGFIVGVVFGLIGVIIIIVVIVIAVKKKKPSSKKHGKKEKGKGKGKEKSAEQPLKEQSIELGGGEAQPTTREASNVQS</sequence>
<name>A0AA88TBI4_9TELE</name>
<dbReference type="CDD" id="cd22593">
    <property type="entry name" value="Kunitz_conkunitzin"/>
    <property type="match status" value="1"/>
</dbReference>
<feature type="chain" id="PRO_5041666059" description="BPTI/Kunitz inhibitor domain-containing protein" evidence="6">
    <location>
        <begin position="24"/>
        <end position="240"/>
    </location>
</feature>
<evidence type="ECO:0000256" key="5">
    <source>
        <dbReference type="SAM" id="Phobius"/>
    </source>
</evidence>
<dbReference type="PANTHER" id="PTHR10083">
    <property type="entry name" value="KUNITZ-TYPE PROTEASE INHIBITOR-RELATED"/>
    <property type="match status" value="1"/>
</dbReference>
<keyword evidence="1" id="KW-0646">Protease inhibitor</keyword>
<keyword evidence="5" id="KW-0812">Transmembrane</keyword>
<keyword evidence="3" id="KW-1015">Disulfide bond</keyword>
<dbReference type="SUPFAM" id="SSF57362">
    <property type="entry name" value="BPTI-like"/>
    <property type="match status" value="2"/>
</dbReference>
<dbReference type="Pfam" id="PF00014">
    <property type="entry name" value="Kunitz_BPTI"/>
    <property type="match status" value="2"/>
</dbReference>
<evidence type="ECO:0000256" key="6">
    <source>
        <dbReference type="SAM" id="SignalP"/>
    </source>
</evidence>
<dbReference type="InterPro" id="IPR020901">
    <property type="entry name" value="Prtase_inh_Kunz-CS"/>
</dbReference>
<dbReference type="AlphaFoldDB" id="A0AA88TBI4"/>
<dbReference type="CDD" id="cd00109">
    <property type="entry name" value="Kunitz-type"/>
    <property type="match status" value="1"/>
</dbReference>
<feature type="compositionally biased region" description="Polar residues" evidence="4">
    <location>
        <begin position="229"/>
        <end position="240"/>
    </location>
</feature>
<dbReference type="PANTHER" id="PTHR10083:SF328">
    <property type="entry name" value="TISSUE FACTOR PATHWAY INHIBITOR"/>
    <property type="match status" value="1"/>
</dbReference>
<dbReference type="Gene3D" id="4.10.410.10">
    <property type="entry name" value="Pancreatic trypsin inhibitor Kunitz domain"/>
    <property type="match status" value="2"/>
</dbReference>
<dbReference type="PROSITE" id="PS50279">
    <property type="entry name" value="BPTI_KUNITZ_2"/>
    <property type="match status" value="2"/>
</dbReference>
<evidence type="ECO:0000256" key="1">
    <source>
        <dbReference type="ARBA" id="ARBA00022690"/>
    </source>
</evidence>
<dbReference type="InterPro" id="IPR002223">
    <property type="entry name" value="Kunitz_BPTI"/>
</dbReference>
<keyword evidence="5" id="KW-1133">Transmembrane helix</keyword>
<keyword evidence="9" id="KW-1185">Reference proteome</keyword>
<comment type="caution">
    <text evidence="8">The sequence shown here is derived from an EMBL/GenBank/DDBJ whole genome shotgun (WGS) entry which is preliminary data.</text>
</comment>
<feature type="compositionally biased region" description="Basic residues" evidence="4">
    <location>
        <begin position="190"/>
        <end position="203"/>
    </location>
</feature>
<feature type="signal peptide" evidence="6">
    <location>
        <begin position="1"/>
        <end position="23"/>
    </location>
</feature>
<keyword evidence="5" id="KW-0472">Membrane</keyword>
<feature type="region of interest" description="Disordered" evidence="4">
    <location>
        <begin position="190"/>
        <end position="240"/>
    </location>
</feature>
<protein>
    <recommendedName>
        <fullName evidence="7">BPTI/Kunitz inhibitor domain-containing protein</fullName>
    </recommendedName>
</protein>
<feature type="transmembrane region" description="Helical" evidence="5">
    <location>
        <begin position="163"/>
        <end position="187"/>
    </location>
</feature>
<dbReference type="GO" id="GO:0004867">
    <property type="term" value="F:serine-type endopeptidase inhibitor activity"/>
    <property type="evidence" value="ECO:0007669"/>
    <property type="project" value="UniProtKB-KW"/>
</dbReference>
<keyword evidence="6" id="KW-0732">Signal</keyword>
<accession>A0AA88TBI4</accession>
<dbReference type="PRINTS" id="PR00759">
    <property type="entry name" value="BASICPTASE"/>
</dbReference>
<evidence type="ECO:0000256" key="2">
    <source>
        <dbReference type="ARBA" id="ARBA00022900"/>
    </source>
</evidence>
<evidence type="ECO:0000259" key="7">
    <source>
        <dbReference type="PROSITE" id="PS50279"/>
    </source>
</evidence>
<dbReference type="EMBL" id="JAUYZG010000025">
    <property type="protein sequence ID" value="KAK2867344.1"/>
    <property type="molecule type" value="Genomic_DNA"/>
</dbReference>
<organism evidence="8 9">
    <name type="scientific">Cirrhinus molitorella</name>
    <name type="common">mud carp</name>
    <dbReference type="NCBI Taxonomy" id="172907"/>
    <lineage>
        <taxon>Eukaryota</taxon>
        <taxon>Metazoa</taxon>
        <taxon>Chordata</taxon>
        <taxon>Craniata</taxon>
        <taxon>Vertebrata</taxon>
        <taxon>Euteleostomi</taxon>
        <taxon>Actinopterygii</taxon>
        <taxon>Neopterygii</taxon>
        <taxon>Teleostei</taxon>
        <taxon>Ostariophysi</taxon>
        <taxon>Cypriniformes</taxon>
        <taxon>Cyprinidae</taxon>
        <taxon>Labeoninae</taxon>
        <taxon>Labeonini</taxon>
        <taxon>Cirrhinus</taxon>
    </lineage>
</organism>
<dbReference type="PROSITE" id="PS00280">
    <property type="entry name" value="BPTI_KUNITZ_1"/>
    <property type="match status" value="1"/>
</dbReference>